<dbReference type="Pfam" id="PF00656">
    <property type="entry name" value="Peptidase_C14"/>
    <property type="match status" value="1"/>
</dbReference>
<dbReference type="GeneID" id="102803581"/>
<dbReference type="InterPro" id="IPR029030">
    <property type="entry name" value="Caspase-like_dom_sf"/>
</dbReference>
<dbReference type="PROSITE" id="PS50208">
    <property type="entry name" value="CASPASE_P20"/>
    <property type="match status" value="1"/>
</dbReference>
<feature type="domain" description="Caspase family p10" evidence="3">
    <location>
        <begin position="148"/>
        <end position="242"/>
    </location>
</feature>
<dbReference type="InterPro" id="IPR002398">
    <property type="entry name" value="Pept_C14"/>
</dbReference>
<evidence type="ECO:0000313" key="6">
    <source>
        <dbReference type="RefSeq" id="XP_006821694.1"/>
    </source>
</evidence>
<dbReference type="PANTHER" id="PTHR10454">
    <property type="entry name" value="CASPASE"/>
    <property type="match status" value="1"/>
</dbReference>
<dbReference type="InterPro" id="IPR002138">
    <property type="entry name" value="Pept_C14_p10"/>
</dbReference>
<evidence type="ECO:0000259" key="3">
    <source>
        <dbReference type="PROSITE" id="PS50207"/>
    </source>
</evidence>
<protein>
    <submittedName>
        <fullName evidence="6">Caspase-7-like</fullName>
    </submittedName>
</protein>
<accession>A0ABM0MNV3</accession>
<dbReference type="RefSeq" id="XP_006821694.1">
    <property type="nucleotide sequence ID" value="XM_006821631.1"/>
</dbReference>
<gene>
    <name evidence="6" type="primary">LOC102803581</name>
</gene>
<dbReference type="PROSITE" id="PS50207">
    <property type="entry name" value="CASPASE_P10"/>
    <property type="match status" value="1"/>
</dbReference>
<dbReference type="InterPro" id="IPR001309">
    <property type="entry name" value="Pept_C14_p20"/>
</dbReference>
<feature type="domain" description="Caspase family p20" evidence="4">
    <location>
        <begin position="5"/>
        <end position="129"/>
    </location>
</feature>
<sequence>MTHARRGRVIIINNKNFEKETGMNLRSGTDVDAFNIVNSFQRLGFETTHYNDLSVRKMLAVMKIVSRDDFSDCDCVAFIILSHGDDGIVYGTDGTLEVDTITEFFQADKCPTLAGKPKLFFIQACRGDKFDDGAVLKNNGADEMDGGRQQRIPVSADFLLAYSTVPGFYSWRNPTNGSWFIQALCRALNEYGDTLDILRMMTRVNRMVAYEFESNTTQDFMNQKKQIPCIVSMLTKDLYFPKKSQ</sequence>
<dbReference type="PANTHER" id="PTHR10454:SF232">
    <property type="entry name" value="AT03047P-RELATED"/>
    <property type="match status" value="1"/>
</dbReference>
<dbReference type="InterPro" id="IPR033139">
    <property type="entry name" value="Caspase_cys_AS"/>
</dbReference>
<comment type="similarity">
    <text evidence="1 2">Belongs to the peptidase C14A family.</text>
</comment>
<dbReference type="InterPro" id="IPR011600">
    <property type="entry name" value="Pept_C14_caspase"/>
</dbReference>
<dbReference type="SUPFAM" id="SSF52129">
    <property type="entry name" value="Caspase-like"/>
    <property type="match status" value="1"/>
</dbReference>
<dbReference type="PRINTS" id="PR00376">
    <property type="entry name" value="IL1BCENZYME"/>
</dbReference>
<evidence type="ECO:0000259" key="4">
    <source>
        <dbReference type="PROSITE" id="PS50208"/>
    </source>
</evidence>
<dbReference type="InterPro" id="IPR015917">
    <property type="entry name" value="Pept_C14A"/>
</dbReference>
<evidence type="ECO:0000256" key="2">
    <source>
        <dbReference type="RuleBase" id="RU003971"/>
    </source>
</evidence>
<dbReference type="SMART" id="SM00115">
    <property type="entry name" value="CASc"/>
    <property type="match status" value="1"/>
</dbReference>
<dbReference type="CDD" id="cd00032">
    <property type="entry name" value="CASc"/>
    <property type="match status" value="1"/>
</dbReference>
<reference evidence="6" key="1">
    <citation type="submission" date="2025-08" db="UniProtKB">
        <authorList>
            <consortium name="RefSeq"/>
        </authorList>
    </citation>
    <scope>IDENTIFICATION</scope>
    <source>
        <tissue evidence="6">Testes</tissue>
    </source>
</reference>
<proteinExistence type="inferred from homology"/>
<dbReference type="Proteomes" id="UP000694865">
    <property type="component" value="Unplaced"/>
</dbReference>
<evidence type="ECO:0000256" key="1">
    <source>
        <dbReference type="ARBA" id="ARBA00010134"/>
    </source>
</evidence>
<evidence type="ECO:0000313" key="5">
    <source>
        <dbReference type="Proteomes" id="UP000694865"/>
    </source>
</evidence>
<dbReference type="PROSITE" id="PS01122">
    <property type="entry name" value="CASPASE_CYS"/>
    <property type="match status" value="1"/>
</dbReference>
<keyword evidence="5" id="KW-1185">Reference proteome</keyword>
<dbReference type="Gene3D" id="3.40.50.1460">
    <property type="match status" value="1"/>
</dbReference>
<organism evidence="5 6">
    <name type="scientific">Saccoglossus kowalevskii</name>
    <name type="common">Acorn worm</name>
    <dbReference type="NCBI Taxonomy" id="10224"/>
    <lineage>
        <taxon>Eukaryota</taxon>
        <taxon>Metazoa</taxon>
        <taxon>Hemichordata</taxon>
        <taxon>Enteropneusta</taxon>
        <taxon>Harrimaniidae</taxon>
        <taxon>Saccoglossus</taxon>
    </lineage>
</organism>
<name>A0ABM0MNV3_SACKO</name>